<dbReference type="GO" id="GO:0015562">
    <property type="term" value="F:efflux transmembrane transporter activity"/>
    <property type="evidence" value="ECO:0007669"/>
    <property type="project" value="TreeGrafter"/>
</dbReference>
<dbReference type="EMBL" id="BBMN01000012">
    <property type="protein sequence ID" value="GAL06716.1"/>
    <property type="molecule type" value="Genomic_DNA"/>
</dbReference>
<evidence type="ECO:0000313" key="7">
    <source>
        <dbReference type="Proteomes" id="UP000029227"/>
    </source>
</evidence>
<dbReference type="InterPro" id="IPR058625">
    <property type="entry name" value="MdtA-like_BSH"/>
</dbReference>
<dbReference type="Pfam" id="PF25917">
    <property type="entry name" value="BSH_RND"/>
    <property type="match status" value="1"/>
</dbReference>
<dbReference type="SUPFAM" id="SSF111369">
    <property type="entry name" value="HlyD-like secretion proteins"/>
    <property type="match status" value="1"/>
</dbReference>
<dbReference type="STRING" id="754436.JCM19237_2813"/>
<dbReference type="Pfam" id="PF25954">
    <property type="entry name" value="Beta-barrel_RND_2"/>
    <property type="match status" value="1"/>
</dbReference>
<dbReference type="Gene3D" id="2.40.30.170">
    <property type="match status" value="1"/>
</dbReference>
<dbReference type="InterPro" id="IPR058792">
    <property type="entry name" value="Beta-barrel_RND_2"/>
</dbReference>
<evidence type="ECO:0000313" key="6">
    <source>
        <dbReference type="EMBL" id="GAL06716.1"/>
    </source>
</evidence>
<evidence type="ECO:0000259" key="4">
    <source>
        <dbReference type="Pfam" id="PF25917"/>
    </source>
</evidence>
<accession>A0A090QUX9</accession>
<dbReference type="eggNOG" id="COG0845">
    <property type="taxonomic scope" value="Bacteria"/>
</dbReference>
<keyword evidence="3" id="KW-0812">Transmembrane</keyword>
<dbReference type="PANTHER" id="PTHR30469">
    <property type="entry name" value="MULTIDRUG RESISTANCE PROTEIN MDTA"/>
    <property type="match status" value="1"/>
</dbReference>
<proteinExistence type="inferred from homology"/>
<keyword evidence="3" id="KW-1133">Transmembrane helix</keyword>
<dbReference type="Proteomes" id="UP000029227">
    <property type="component" value="Unassembled WGS sequence"/>
</dbReference>
<dbReference type="PANTHER" id="PTHR30469:SF29">
    <property type="entry name" value="BLR2860 PROTEIN"/>
    <property type="match status" value="1"/>
</dbReference>
<reference evidence="6 7" key="1">
    <citation type="journal article" date="2014" name="Genome Announc.">
        <title>Draft Genome Sequences of Two Vibrionaceae Species, Vibrio ponticus C121 and Photobacterium aphoticum C119, Isolated as Coral Reef Microbiota.</title>
        <authorList>
            <person name="Al-saari N."/>
            <person name="Meirelles P.M."/>
            <person name="Mino S."/>
            <person name="Suda W."/>
            <person name="Oshima K."/>
            <person name="Hattori M."/>
            <person name="Ohkuma M."/>
            <person name="Thompson F.L."/>
            <person name="Gomez-Gil B."/>
            <person name="Sawabe T."/>
            <person name="Sawabe T."/>
        </authorList>
    </citation>
    <scope>NUCLEOTIDE SEQUENCE [LARGE SCALE GENOMIC DNA]</scope>
    <source>
        <strain evidence="6 7">JCM 19237</strain>
    </source>
</reference>
<feature type="domain" description="CusB-like beta-barrel" evidence="5">
    <location>
        <begin position="222"/>
        <end position="291"/>
    </location>
</feature>
<evidence type="ECO:0000256" key="1">
    <source>
        <dbReference type="ARBA" id="ARBA00009477"/>
    </source>
</evidence>
<dbReference type="InterPro" id="IPR006143">
    <property type="entry name" value="RND_pump_MFP"/>
</dbReference>
<organism evidence="6 7">
    <name type="scientific">Photobacterium aphoticum</name>
    <dbReference type="NCBI Taxonomy" id="754436"/>
    <lineage>
        <taxon>Bacteria</taxon>
        <taxon>Pseudomonadati</taxon>
        <taxon>Pseudomonadota</taxon>
        <taxon>Gammaproteobacteria</taxon>
        <taxon>Vibrionales</taxon>
        <taxon>Vibrionaceae</taxon>
        <taxon>Photobacterium</taxon>
    </lineage>
</organism>
<sequence length="307" mass="33420">MTINNPFSRKPWILSVIILVVIAAWLLSGLGTTPSDEASQSPSTDNQNNRTQTASTTEIPLATVKVSQFQTQPVARTLSLYGRTAPNRQATLAAEVSGTIEKLLVKKGHNVKAGQALVQLSKADRELQLKRAQALLKVRNQEYKAAQSLRKRGLQGEVALSQTEAALVEAKAALRSAQIDLENTVIYAPFDGILESLHIEKGDYVGIGDPVANVVDLDPLVISADVSERHVNHVFKGQKAAVQLVSDHQTEGTLRYRASVASANTNTYPIEVEISNPDMRFTAGTSANLELLLETKDAIKMTLQCWR</sequence>
<evidence type="ECO:0000259" key="5">
    <source>
        <dbReference type="Pfam" id="PF25954"/>
    </source>
</evidence>
<gene>
    <name evidence="6" type="ORF">JCM19237_2813</name>
</gene>
<dbReference type="GO" id="GO:1990281">
    <property type="term" value="C:efflux pump complex"/>
    <property type="evidence" value="ECO:0007669"/>
    <property type="project" value="TreeGrafter"/>
</dbReference>
<evidence type="ECO:0000256" key="2">
    <source>
        <dbReference type="SAM" id="MobiDB-lite"/>
    </source>
</evidence>
<keyword evidence="3" id="KW-0472">Membrane</keyword>
<dbReference type="Gene3D" id="2.40.50.100">
    <property type="match status" value="2"/>
</dbReference>
<comment type="caution">
    <text evidence="6">The sequence shown here is derived from an EMBL/GenBank/DDBJ whole genome shotgun (WGS) entry which is preliminary data.</text>
</comment>
<dbReference type="AlphaFoldDB" id="A0A090QUX9"/>
<evidence type="ECO:0000256" key="3">
    <source>
        <dbReference type="SAM" id="Phobius"/>
    </source>
</evidence>
<comment type="similarity">
    <text evidence="1">Belongs to the membrane fusion protein (MFP) (TC 8.A.1) family.</text>
</comment>
<name>A0A090QUX9_9GAMM</name>
<feature type="transmembrane region" description="Helical" evidence="3">
    <location>
        <begin position="12"/>
        <end position="31"/>
    </location>
</feature>
<feature type="domain" description="Multidrug resistance protein MdtA-like barrel-sandwich hybrid" evidence="4">
    <location>
        <begin position="88"/>
        <end position="216"/>
    </location>
</feature>
<protein>
    <submittedName>
        <fullName evidence="6">Membrane-fusion protein</fullName>
    </submittedName>
</protein>
<dbReference type="NCBIfam" id="TIGR01730">
    <property type="entry name" value="RND_mfp"/>
    <property type="match status" value="1"/>
</dbReference>
<feature type="region of interest" description="Disordered" evidence="2">
    <location>
        <begin position="33"/>
        <end position="57"/>
    </location>
</feature>